<dbReference type="SUPFAM" id="SSF53613">
    <property type="entry name" value="Ribokinase-like"/>
    <property type="match status" value="1"/>
</dbReference>
<evidence type="ECO:0000313" key="4">
    <source>
        <dbReference type="EMBL" id="VFK22961.1"/>
    </source>
</evidence>
<keyword evidence="2 5" id="KW-0418">Kinase</keyword>
<dbReference type="EMBL" id="CAADFQ010000001">
    <property type="protein sequence ID" value="VFK26562.1"/>
    <property type="molecule type" value="Genomic_DNA"/>
</dbReference>
<feature type="domain" description="Carbohydrate kinase PfkB" evidence="3">
    <location>
        <begin position="8"/>
        <end position="119"/>
    </location>
</feature>
<dbReference type="GO" id="GO:0005829">
    <property type="term" value="C:cytosol"/>
    <property type="evidence" value="ECO:0007669"/>
    <property type="project" value="TreeGrafter"/>
</dbReference>
<protein>
    <submittedName>
        <fullName evidence="5">Sugar or nucleoside kinase, ribokinase family</fullName>
    </submittedName>
</protein>
<evidence type="ECO:0000313" key="5">
    <source>
        <dbReference type="EMBL" id="VFK26562.1"/>
    </source>
</evidence>
<evidence type="ECO:0000313" key="6">
    <source>
        <dbReference type="EMBL" id="VFK74547.1"/>
    </source>
</evidence>
<dbReference type="InterPro" id="IPR011611">
    <property type="entry name" value="PfkB_dom"/>
</dbReference>
<feature type="domain" description="Carbohydrate kinase PfkB" evidence="3">
    <location>
        <begin position="199"/>
        <end position="280"/>
    </location>
</feature>
<dbReference type="Gene3D" id="3.40.1190.20">
    <property type="match status" value="1"/>
</dbReference>
<dbReference type="GO" id="GO:0016301">
    <property type="term" value="F:kinase activity"/>
    <property type="evidence" value="ECO:0007669"/>
    <property type="project" value="UniProtKB-KW"/>
</dbReference>
<proteinExistence type="predicted"/>
<evidence type="ECO:0000259" key="3">
    <source>
        <dbReference type="Pfam" id="PF00294"/>
    </source>
</evidence>
<dbReference type="Pfam" id="PF00294">
    <property type="entry name" value="PfkB"/>
    <property type="match status" value="2"/>
</dbReference>
<dbReference type="EMBL" id="CAADFO010000003">
    <property type="protein sequence ID" value="VFK22961.1"/>
    <property type="molecule type" value="Genomic_DNA"/>
</dbReference>
<dbReference type="InterPro" id="IPR002173">
    <property type="entry name" value="Carboh/pur_kinase_PfkB_CS"/>
</dbReference>
<keyword evidence="1" id="KW-0808">Transferase</keyword>
<accession>A0A450XB55</accession>
<name>A0A450XB55_9GAMM</name>
<evidence type="ECO:0000256" key="2">
    <source>
        <dbReference type="ARBA" id="ARBA00022777"/>
    </source>
</evidence>
<dbReference type="EMBL" id="CAADGH010000006">
    <property type="protein sequence ID" value="VFK74547.1"/>
    <property type="molecule type" value="Genomic_DNA"/>
</dbReference>
<reference evidence="5" key="1">
    <citation type="submission" date="2019-02" db="EMBL/GenBank/DDBJ databases">
        <authorList>
            <person name="Gruber-Vodicka R. H."/>
            <person name="Seah K. B. B."/>
        </authorList>
    </citation>
    <scope>NUCLEOTIDE SEQUENCE</scope>
    <source>
        <strain evidence="4">BECK_BZ197</strain>
        <strain evidence="6">BECK_BZ198</strain>
        <strain evidence="5">BECK_BZ199</strain>
    </source>
</reference>
<dbReference type="AlphaFoldDB" id="A0A450XB55"/>
<dbReference type="PROSITE" id="PS00584">
    <property type="entry name" value="PFKB_KINASES_2"/>
    <property type="match status" value="1"/>
</dbReference>
<sequence length="284" mass="29896">MLEKPLTILIIGSIAWDEIISLPEPLRTGTHNTGRKIEIRIGGGAANTALALVGMSPMESAGALPIVVSAVGEDAEGTRLVNALDELGVGVERIGRQGKKTTHSLVLIDQDGERTVINLARTPVSPPSDLADIPADCCYVRSADPVLQSVLAERVRHGLVIAHIPPTTEGSRPAQVLVGSASDLEEEFLADPFPAGQRIAGSFLKWVVITFGPDGAIAYGEGMSLREPAPRVPVQDTTGAGDAFAGGLAFALSRGEEMPSALKTAVRWGSESVRYYGTIPPHLR</sequence>
<organism evidence="5">
    <name type="scientific">Candidatus Kentrum sp. MB</name>
    <dbReference type="NCBI Taxonomy" id="2138164"/>
    <lineage>
        <taxon>Bacteria</taxon>
        <taxon>Pseudomonadati</taxon>
        <taxon>Pseudomonadota</taxon>
        <taxon>Gammaproteobacteria</taxon>
        <taxon>Candidatus Kentrum</taxon>
    </lineage>
</organism>
<evidence type="ECO:0000256" key="1">
    <source>
        <dbReference type="ARBA" id="ARBA00022679"/>
    </source>
</evidence>
<gene>
    <name evidence="4" type="ORF">BECKMB1821G_GA0114241_100350</name>
    <name evidence="6" type="ORF">BECKMB1821H_GA0114242_100638</name>
    <name evidence="5" type="ORF">BECKMB1821I_GA0114274_100136</name>
</gene>
<dbReference type="InterPro" id="IPR029056">
    <property type="entry name" value="Ribokinase-like"/>
</dbReference>
<dbReference type="PANTHER" id="PTHR10584:SF166">
    <property type="entry name" value="RIBOKINASE"/>
    <property type="match status" value="1"/>
</dbReference>
<dbReference type="PANTHER" id="PTHR10584">
    <property type="entry name" value="SUGAR KINASE"/>
    <property type="match status" value="1"/>
</dbReference>